<dbReference type="InterPro" id="IPR023011">
    <property type="entry name" value="ATP_synth_F0_asu_AS"/>
</dbReference>
<dbReference type="Gene3D" id="1.20.120.220">
    <property type="entry name" value="ATP synthase, F0 complex, subunit A"/>
    <property type="match status" value="1"/>
</dbReference>
<evidence type="ECO:0000256" key="4">
    <source>
        <dbReference type="ARBA" id="ARBA00022547"/>
    </source>
</evidence>
<dbReference type="Proteomes" id="UP000178367">
    <property type="component" value="Unassembled WGS sequence"/>
</dbReference>
<evidence type="ECO:0000256" key="8">
    <source>
        <dbReference type="ARBA" id="ARBA00023065"/>
    </source>
</evidence>
<dbReference type="PROSITE" id="PS00449">
    <property type="entry name" value="ATPASE_A"/>
    <property type="match status" value="1"/>
</dbReference>
<comment type="similarity">
    <text evidence="2 11">Belongs to the ATPase A chain family.</text>
</comment>
<evidence type="ECO:0000256" key="6">
    <source>
        <dbReference type="ARBA" id="ARBA00022781"/>
    </source>
</evidence>
<evidence type="ECO:0000256" key="7">
    <source>
        <dbReference type="ARBA" id="ARBA00022989"/>
    </source>
</evidence>
<feature type="transmembrane region" description="Helical" evidence="11">
    <location>
        <begin position="233"/>
        <end position="254"/>
    </location>
</feature>
<dbReference type="Pfam" id="PF00119">
    <property type="entry name" value="ATP-synt_A"/>
    <property type="match status" value="1"/>
</dbReference>
<dbReference type="CDD" id="cd00310">
    <property type="entry name" value="ATP-synt_Fo_a_6"/>
    <property type="match status" value="1"/>
</dbReference>
<name>A0A1F5SK24_9BACT</name>
<dbReference type="GO" id="GO:0005886">
    <property type="term" value="C:plasma membrane"/>
    <property type="evidence" value="ECO:0007669"/>
    <property type="project" value="UniProtKB-SubCell"/>
</dbReference>
<feature type="transmembrane region" description="Helical" evidence="11">
    <location>
        <begin position="205"/>
        <end position="227"/>
    </location>
</feature>
<keyword evidence="3 11" id="KW-0813">Transport</keyword>
<proteinExistence type="inferred from homology"/>
<evidence type="ECO:0000256" key="9">
    <source>
        <dbReference type="ARBA" id="ARBA00023136"/>
    </source>
</evidence>
<feature type="transmembrane region" description="Helical" evidence="11">
    <location>
        <begin position="78"/>
        <end position="98"/>
    </location>
</feature>
<evidence type="ECO:0000313" key="12">
    <source>
        <dbReference type="EMBL" id="OGF27045.1"/>
    </source>
</evidence>
<dbReference type="PANTHER" id="PTHR42823:SF3">
    <property type="entry name" value="ATP SYNTHASE SUBUNIT A, CHLOROPLASTIC"/>
    <property type="match status" value="1"/>
</dbReference>
<dbReference type="AlphaFoldDB" id="A0A1F5SK24"/>
<dbReference type="InterPro" id="IPR000568">
    <property type="entry name" value="ATP_synth_F0_asu"/>
</dbReference>
<organism evidence="12 13">
    <name type="scientific">Candidatus Falkowbacteria bacterium RIFOXYA2_FULL_47_19</name>
    <dbReference type="NCBI Taxonomy" id="1797994"/>
    <lineage>
        <taxon>Bacteria</taxon>
        <taxon>Candidatus Falkowiibacteriota</taxon>
    </lineage>
</organism>
<dbReference type="SUPFAM" id="SSF81336">
    <property type="entry name" value="F1F0 ATP synthase subunit A"/>
    <property type="match status" value="1"/>
</dbReference>
<dbReference type="PANTHER" id="PTHR42823">
    <property type="entry name" value="ATP SYNTHASE SUBUNIT A, CHLOROPLASTIC"/>
    <property type="match status" value="1"/>
</dbReference>
<keyword evidence="9 11" id="KW-0472">Membrane</keyword>
<evidence type="ECO:0000256" key="3">
    <source>
        <dbReference type="ARBA" id="ARBA00022448"/>
    </source>
</evidence>
<keyword evidence="6 11" id="KW-0375">Hydrogen ion transport</keyword>
<accession>A0A1F5SK24</accession>
<dbReference type="STRING" id="1797994.A2227_04100"/>
<reference evidence="12 13" key="1">
    <citation type="journal article" date="2016" name="Nat. Commun.">
        <title>Thousands of microbial genomes shed light on interconnected biogeochemical processes in an aquifer system.</title>
        <authorList>
            <person name="Anantharaman K."/>
            <person name="Brown C.T."/>
            <person name="Hug L.A."/>
            <person name="Sharon I."/>
            <person name="Castelle C.J."/>
            <person name="Probst A.J."/>
            <person name="Thomas B.C."/>
            <person name="Singh A."/>
            <person name="Wilkins M.J."/>
            <person name="Karaoz U."/>
            <person name="Brodie E.L."/>
            <person name="Williams K.H."/>
            <person name="Hubbard S.S."/>
            <person name="Banfield J.F."/>
        </authorList>
    </citation>
    <scope>NUCLEOTIDE SEQUENCE [LARGE SCALE GENOMIC DNA]</scope>
</reference>
<evidence type="ECO:0000313" key="13">
    <source>
        <dbReference type="Proteomes" id="UP000178367"/>
    </source>
</evidence>
<dbReference type="HAMAP" id="MF_01393">
    <property type="entry name" value="ATP_synth_a_bact"/>
    <property type="match status" value="1"/>
</dbReference>
<dbReference type="InterPro" id="IPR045082">
    <property type="entry name" value="ATP_syn_F0_a_bact/chloroplast"/>
</dbReference>
<gene>
    <name evidence="11" type="primary">atpB</name>
    <name evidence="12" type="ORF">A2227_04100</name>
</gene>
<dbReference type="GO" id="GO:0045259">
    <property type="term" value="C:proton-transporting ATP synthase complex"/>
    <property type="evidence" value="ECO:0007669"/>
    <property type="project" value="UniProtKB-KW"/>
</dbReference>
<feature type="transmembrane region" description="Helical" evidence="11">
    <location>
        <begin position="21"/>
        <end position="40"/>
    </location>
</feature>
<evidence type="ECO:0000256" key="10">
    <source>
        <dbReference type="ARBA" id="ARBA00023310"/>
    </source>
</evidence>
<keyword evidence="7 11" id="KW-1133">Transmembrane helix</keyword>
<comment type="caution">
    <text evidence="12">The sequence shown here is derived from an EMBL/GenBank/DDBJ whole genome shotgun (WGS) entry which is preliminary data.</text>
</comment>
<sequence>MNISLSPEILFHIGSFAVSNALLWSFFISAVLMVIALIFGSRLKEVPGRVQGLIEIIVGGAFDFVRSIIGSDRKARRIFPLVFSMFVFTLISNLFTYIPGQSALSVRGAEGTVPLFRAVMSDYGQVFMMTILTVVLVQIVTIVVHGPFGYLGKFINLKGIFKFFAALFRGQFRPGDFFQGFLDLFLGLMDIVGELAKIFSLSFRLFGNIFAGEVLTAVILFLAPFFVPLPFMFLGLLTAVVQAFVFSILTLIFVTMASEIEEDQLAEQSTM</sequence>
<dbReference type="InterPro" id="IPR035908">
    <property type="entry name" value="F0_ATP_A_sf"/>
</dbReference>
<comment type="subcellular location">
    <subcellularLocation>
        <location evidence="11">Cell membrane</location>
        <topology evidence="11">Multi-pass membrane protein</topology>
    </subcellularLocation>
    <subcellularLocation>
        <location evidence="1">Membrane</location>
        <topology evidence="1">Multi-pass membrane protein</topology>
    </subcellularLocation>
</comment>
<keyword evidence="10 11" id="KW-0066">ATP synthesis</keyword>
<evidence type="ECO:0000256" key="11">
    <source>
        <dbReference type="HAMAP-Rule" id="MF_01393"/>
    </source>
</evidence>
<feature type="transmembrane region" description="Helical" evidence="11">
    <location>
        <begin position="126"/>
        <end position="152"/>
    </location>
</feature>
<keyword evidence="8 11" id="KW-0406">Ion transport</keyword>
<keyword evidence="11" id="KW-1003">Cell membrane</keyword>
<evidence type="ECO:0000256" key="5">
    <source>
        <dbReference type="ARBA" id="ARBA00022692"/>
    </source>
</evidence>
<evidence type="ECO:0000256" key="2">
    <source>
        <dbReference type="ARBA" id="ARBA00006810"/>
    </source>
</evidence>
<dbReference type="EMBL" id="MFGB01000010">
    <property type="protein sequence ID" value="OGF27045.1"/>
    <property type="molecule type" value="Genomic_DNA"/>
</dbReference>
<evidence type="ECO:0000256" key="1">
    <source>
        <dbReference type="ARBA" id="ARBA00004141"/>
    </source>
</evidence>
<protein>
    <recommendedName>
        <fullName evidence="11">ATP synthase subunit a</fullName>
    </recommendedName>
    <alternativeName>
        <fullName evidence="11">ATP synthase F0 sector subunit a</fullName>
    </alternativeName>
    <alternativeName>
        <fullName evidence="11">F-ATPase subunit 6</fullName>
    </alternativeName>
</protein>
<dbReference type="GO" id="GO:0046933">
    <property type="term" value="F:proton-transporting ATP synthase activity, rotational mechanism"/>
    <property type="evidence" value="ECO:0007669"/>
    <property type="project" value="UniProtKB-UniRule"/>
</dbReference>
<keyword evidence="5 11" id="KW-0812">Transmembrane</keyword>
<keyword evidence="4 11" id="KW-0138">CF(0)</keyword>
<dbReference type="GO" id="GO:0042777">
    <property type="term" value="P:proton motive force-driven plasma membrane ATP synthesis"/>
    <property type="evidence" value="ECO:0007669"/>
    <property type="project" value="TreeGrafter"/>
</dbReference>
<comment type="function">
    <text evidence="11">Key component of the proton channel; it plays a direct role in the translocation of protons across the membrane.</text>
</comment>